<organism evidence="1 2">
    <name type="scientific">Amycolatopsis carbonis</name>
    <dbReference type="NCBI Taxonomy" id="715471"/>
    <lineage>
        <taxon>Bacteria</taxon>
        <taxon>Bacillati</taxon>
        <taxon>Actinomycetota</taxon>
        <taxon>Actinomycetes</taxon>
        <taxon>Pseudonocardiales</taxon>
        <taxon>Pseudonocardiaceae</taxon>
        <taxon>Amycolatopsis</taxon>
    </lineage>
</organism>
<sequence>MTIASDEVAGELSPAMIERGLFAVHFWAGDTRNHRYLRAQLEDREQDTFSPGCTRDGVVIPTRWAFRSELSQELGDDRDKARDCRACFRQAR</sequence>
<dbReference type="RefSeq" id="WP_285966544.1">
    <property type="nucleotide sequence ID" value="NZ_CP127294.1"/>
</dbReference>
<name>A0A9Y2IAY5_9PSEU</name>
<reference evidence="1 2" key="1">
    <citation type="submission" date="2023-06" db="EMBL/GenBank/DDBJ databases">
        <authorList>
            <person name="Oyuntsetseg B."/>
            <person name="Kim S.B."/>
        </authorList>
    </citation>
    <scope>NUCLEOTIDE SEQUENCE [LARGE SCALE GENOMIC DNA]</scope>
    <source>
        <strain evidence="1 2">2-15</strain>
    </source>
</reference>
<protein>
    <submittedName>
        <fullName evidence="1">Uncharacterized protein</fullName>
    </submittedName>
</protein>
<dbReference type="KEGG" id="acab:QRX50_30405"/>
<accession>A0A9Y2IAY5</accession>
<gene>
    <name evidence="1" type="ORF">QRX50_30405</name>
</gene>
<dbReference type="Proteomes" id="UP001236014">
    <property type="component" value="Chromosome"/>
</dbReference>
<dbReference type="EMBL" id="CP127294">
    <property type="protein sequence ID" value="WIX75780.1"/>
    <property type="molecule type" value="Genomic_DNA"/>
</dbReference>
<proteinExistence type="predicted"/>
<evidence type="ECO:0000313" key="1">
    <source>
        <dbReference type="EMBL" id="WIX75780.1"/>
    </source>
</evidence>
<evidence type="ECO:0000313" key="2">
    <source>
        <dbReference type="Proteomes" id="UP001236014"/>
    </source>
</evidence>
<keyword evidence="2" id="KW-1185">Reference proteome</keyword>
<dbReference type="AlphaFoldDB" id="A0A9Y2IAY5"/>